<dbReference type="RefSeq" id="WP_057969751.1">
    <property type="nucleotide sequence ID" value="NZ_CP050145.1"/>
</dbReference>
<keyword evidence="2" id="KW-0472">Membrane</keyword>
<feature type="compositionally biased region" description="Acidic residues" evidence="1">
    <location>
        <begin position="57"/>
        <end position="68"/>
    </location>
</feature>
<organism evidence="5 6">
    <name type="scientific">Mycobacteroides chelonae</name>
    <name type="common">Mycobacterium chelonae</name>
    <dbReference type="NCBI Taxonomy" id="1774"/>
    <lineage>
        <taxon>Bacteria</taxon>
        <taxon>Bacillati</taxon>
        <taxon>Actinomycetota</taxon>
        <taxon>Actinomycetes</taxon>
        <taxon>Mycobacteriales</taxon>
        <taxon>Mycobacteriaceae</taxon>
        <taxon>Mycobacteroides</taxon>
    </lineage>
</organism>
<dbReference type="Proteomes" id="UP000180043">
    <property type="component" value="Unassembled WGS sequence"/>
</dbReference>
<dbReference type="Proteomes" id="UP000180113">
    <property type="component" value="Unassembled WGS sequence"/>
</dbReference>
<name>A0A1S1M135_MYCCH</name>
<dbReference type="EMBL" id="MLHW01000014">
    <property type="protein sequence ID" value="OHT49623.1"/>
    <property type="molecule type" value="Genomic_DNA"/>
</dbReference>
<reference evidence="3 8" key="1">
    <citation type="submission" date="2016-10" db="EMBL/GenBank/DDBJ databases">
        <title>Evaluation of Human, Animal and Environmental Mycobacterium chelonae Isolates by Core Genome Phylogenomic Analysis, Targeted Gene Comparison, and Anti-microbial Susceptibility Patterns: A Tale of Mistaken Identities.</title>
        <authorList>
            <person name="Fogelson S.B."/>
            <person name="Camus A.C."/>
            <person name="Lorenz W."/>
            <person name="Vasireddy R."/>
            <person name="Vasireddy S."/>
            <person name="Smith T."/>
            <person name="Brown-Elliott B.A."/>
            <person name="Wallace R.J.Jr."/>
            <person name="Hasan N.A."/>
            <person name="Reischl U."/>
            <person name="Sanchez S."/>
        </authorList>
    </citation>
    <scope>NUCLEOTIDE SEQUENCE [LARGE SCALE GENOMIC DNA]</scope>
    <source>
        <strain evidence="3 8">42895</strain>
    </source>
</reference>
<evidence type="ECO:0000313" key="6">
    <source>
        <dbReference type="Proteomes" id="UP000179441"/>
    </source>
</evidence>
<accession>A0A1S1M135</accession>
<evidence type="ECO:0000313" key="8">
    <source>
        <dbReference type="Proteomes" id="UP000180113"/>
    </source>
</evidence>
<keyword evidence="6" id="KW-1185">Reference proteome</keyword>
<feature type="region of interest" description="Disordered" evidence="1">
    <location>
        <begin position="48"/>
        <end position="68"/>
    </location>
</feature>
<dbReference type="Proteomes" id="UP000179441">
    <property type="component" value="Unassembled WGS sequence"/>
</dbReference>
<keyword evidence="2" id="KW-0812">Transmembrane</keyword>
<evidence type="ECO:0000313" key="4">
    <source>
        <dbReference type="EMBL" id="OHU54008.1"/>
    </source>
</evidence>
<evidence type="ECO:0000256" key="2">
    <source>
        <dbReference type="SAM" id="Phobius"/>
    </source>
</evidence>
<gene>
    <name evidence="3" type="ORF">BKG62_18840</name>
    <name evidence="4" type="ORF">BKG82_17040</name>
    <name evidence="5" type="ORF">BKG84_10575</name>
</gene>
<evidence type="ECO:0000313" key="5">
    <source>
        <dbReference type="EMBL" id="OHU78774.1"/>
    </source>
</evidence>
<dbReference type="EMBL" id="MLIQ01000017">
    <property type="protein sequence ID" value="OHU54008.1"/>
    <property type="molecule type" value="Genomic_DNA"/>
</dbReference>
<dbReference type="AlphaFoldDB" id="A0A1S1M135"/>
<keyword evidence="2" id="KW-1133">Transmembrane helix</keyword>
<comment type="caution">
    <text evidence="5">The sequence shown here is derived from an EMBL/GenBank/DDBJ whole genome shotgun (WGS) entry which is preliminary data.</text>
</comment>
<evidence type="ECO:0000313" key="3">
    <source>
        <dbReference type="EMBL" id="OHT49623.1"/>
    </source>
</evidence>
<dbReference type="EMBL" id="MLIS01000001">
    <property type="protein sequence ID" value="OHU78774.1"/>
    <property type="molecule type" value="Genomic_DNA"/>
</dbReference>
<reference evidence="6 7" key="2">
    <citation type="submission" date="2016-10" db="EMBL/GenBank/DDBJ databases">
        <title>Evaluation of Human, Veterinary and Environmental Mycobacterium chelonae Isolates by Core Genome Phylogenomic Analysis, Targeted Gene Comparison, and Anti-microbial Susceptibility Patterns: A Tale of Mistaken Identities.</title>
        <authorList>
            <person name="Fogelson S.B."/>
            <person name="Camus A.C."/>
            <person name="Lorenz W."/>
            <person name="Vasireddy R."/>
            <person name="Vasireddy S."/>
            <person name="Smith T."/>
            <person name="Brown-Elliott B.A."/>
            <person name="Wallace R.J.Jr."/>
            <person name="Hasan N.A."/>
            <person name="Reischl U."/>
            <person name="Sanchez S."/>
        </authorList>
    </citation>
    <scope>NUCLEOTIDE SEQUENCE [LARGE SCALE GENOMIC DNA]</scope>
    <source>
        <strain evidence="4 7">15515</strain>
        <strain evidence="5 6">15518</strain>
    </source>
</reference>
<feature type="transmembrane region" description="Helical" evidence="2">
    <location>
        <begin position="6"/>
        <end position="23"/>
    </location>
</feature>
<evidence type="ECO:0000256" key="1">
    <source>
        <dbReference type="SAM" id="MobiDB-lite"/>
    </source>
</evidence>
<proteinExistence type="predicted"/>
<sequence>MAPLLTLVGLLIFGVGMFVMYKTRNVRPAWKNPDMPHPYLYGGAPEMPATPRPPWPVDEDGNPIEERR</sequence>
<evidence type="ECO:0000313" key="7">
    <source>
        <dbReference type="Proteomes" id="UP000180043"/>
    </source>
</evidence>
<protein>
    <submittedName>
        <fullName evidence="5">Uncharacterized protein</fullName>
    </submittedName>
</protein>